<proteinExistence type="predicted"/>
<dbReference type="AlphaFoldDB" id="A0A7V5NZM3"/>
<evidence type="ECO:0000313" key="1">
    <source>
        <dbReference type="EMBL" id="HHI97135.1"/>
    </source>
</evidence>
<dbReference type="Proteomes" id="UP000886101">
    <property type="component" value="Unassembled WGS sequence"/>
</dbReference>
<name>A0A7V5NZM3_9BACT</name>
<reference evidence="1" key="1">
    <citation type="journal article" date="2020" name="mSystems">
        <title>Genome- and Community-Level Interaction Insights into Carbon Utilization and Element Cycling Functions of Hydrothermarchaeota in Hydrothermal Sediment.</title>
        <authorList>
            <person name="Zhou Z."/>
            <person name="Liu Y."/>
            <person name="Xu W."/>
            <person name="Pan J."/>
            <person name="Luo Z.H."/>
            <person name="Li M."/>
        </authorList>
    </citation>
    <scope>NUCLEOTIDE SEQUENCE [LARGE SCALE GENOMIC DNA]</scope>
    <source>
        <strain evidence="1">HyVt-533</strain>
    </source>
</reference>
<sequence length="70" mass="7981">MKIFFDPDIPAELQEEIKNIVTEQIQGPCPACGCEEIYVSLLDNTLDVKCYDCGESFFEMELEVEEQQTA</sequence>
<dbReference type="SUPFAM" id="SSF57783">
    <property type="entry name" value="Zinc beta-ribbon"/>
    <property type="match status" value="1"/>
</dbReference>
<dbReference type="EMBL" id="DROK01000138">
    <property type="protein sequence ID" value="HHI97135.1"/>
    <property type="molecule type" value="Genomic_DNA"/>
</dbReference>
<organism evidence="1">
    <name type="scientific">Thermodesulfatator atlanticus</name>
    <dbReference type="NCBI Taxonomy" id="501497"/>
    <lineage>
        <taxon>Bacteria</taxon>
        <taxon>Pseudomonadati</taxon>
        <taxon>Thermodesulfobacteriota</taxon>
        <taxon>Thermodesulfobacteria</taxon>
        <taxon>Thermodesulfobacteriales</taxon>
        <taxon>Thermodesulfatatoraceae</taxon>
        <taxon>Thermodesulfatator</taxon>
    </lineage>
</organism>
<gene>
    <name evidence="1" type="ORF">ENJ96_04715</name>
</gene>
<comment type="caution">
    <text evidence="1">The sequence shown here is derived from an EMBL/GenBank/DDBJ whole genome shotgun (WGS) entry which is preliminary data.</text>
</comment>
<accession>A0A7V5NZM3</accession>
<protein>
    <submittedName>
        <fullName evidence="1">Uncharacterized protein</fullName>
    </submittedName>
</protein>